<evidence type="ECO:0000313" key="2">
    <source>
        <dbReference type="EMBL" id="NSL56167.1"/>
    </source>
</evidence>
<keyword evidence="1" id="KW-0812">Transmembrane</keyword>
<comment type="caution">
    <text evidence="2">The sequence shown here is derived from an EMBL/GenBank/DDBJ whole genome shotgun (WGS) entry which is preliminary data.</text>
</comment>
<gene>
    <name evidence="2" type="ORF">HJ583_014095</name>
</gene>
<accession>A0ABX2IIP8</accession>
<evidence type="ECO:0000313" key="3">
    <source>
        <dbReference type="Proteomes" id="UP000778523"/>
    </source>
</evidence>
<dbReference type="RefSeq" id="WP_170022494.1">
    <property type="nucleotide sequence ID" value="NZ_JABCSC020000003.1"/>
</dbReference>
<dbReference type="Proteomes" id="UP000778523">
    <property type="component" value="Unassembled WGS sequence"/>
</dbReference>
<feature type="transmembrane region" description="Helical" evidence="1">
    <location>
        <begin position="15"/>
        <end position="34"/>
    </location>
</feature>
<keyword evidence="3" id="KW-1185">Reference proteome</keyword>
<reference evidence="2 3" key="1">
    <citation type="submission" date="2020-06" db="EMBL/GenBank/DDBJ databases">
        <title>Draft genome of Uliginosibacterium sp. IMCC34675.</title>
        <authorList>
            <person name="Song J."/>
        </authorList>
    </citation>
    <scope>NUCLEOTIDE SEQUENCE [LARGE SCALE GENOMIC DNA]</scope>
    <source>
        <strain evidence="2 3">IMCC34675</strain>
    </source>
</reference>
<organism evidence="2 3">
    <name type="scientific">Uliginosibacterium aquaticum</name>
    <dbReference type="NCBI Taxonomy" id="2731212"/>
    <lineage>
        <taxon>Bacteria</taxon>
        <taxon>Pseudomonadati</taxon>
        <taxon>Pseudomonadota</taxon>
        <taxon>Betaproteobacteria</taxon>
        <taxon>Rhodocyclales</taxon>
        <taxon>Zoogloeaceae</taxon>
        <taxon>Uliginosibacterium</taxon>
    </lineage>
</organism>
<dbReference type="EMBL" id="JABCSC020000003">
    <property type="protein sequence ID" value="NSL56167.1"/>
    <property type="molecule type" value="Genomic_DNA"/>
</dbReference>
<evidence type="ECO:0000256" key="1">
    <source>
        <dbReference type="SAM" id="Phobius"/>
    </source>
</evidence>
<proteinExistence type="predicted"/>
<keyword evidence="1" id="KW-1133">Transmembrane helix</keyword>
<keyword evidence="1" id="KW-0472">Membrane</keyword>
<sequence length="143" mass="15400">MLPQTTSAASSPSRLQTLALCTSVIAIPLLLGLAGEKMRAITSPAPTQQSFDASRQMLYVAQADGSVRVLNLRNTVGEIGALRSAERREVRAMKLQANGHELWLRGDDADYRYDAHSLRLIAREASVAQTLAMSAPAAGPLQR</sequence>
<protein>
    <submittedName>
        <fullName evidence="2">Uncharacterized protein</fullName>
    </submittedName>
</protein>
<name>A0ABX2IIP8_9RHOO</name>